<dbReference type="GO" id="GO:0006265">
    <property type="term" value="P:DNA topological change"/>
    <property type="evidence" value="ECO:0007669"/>
    <property type="project" value="InterPro"/>
</dbReference>
<sequence>SEGDTQIEKINQIDLPPKVEHENISNATKPPVQCPKCGKKIAMWDGKYGLFFGCRGYPSCKYALNINKVEKIICPLCGSLMENRKGSYGEFMGCKSFPQCRFTFQIFKKKEK</sequence>
<organism evidence="2">
    <name type="scientific">marine sediment metagenome</name>
    <dbReference type="NCBI Taxonomy" id="412755"/>
    <lineage>
        <taxon>unclassified sequences</taxon>
        <taxon>metagenomes</taxon>
        <taxon>ecological metagenomes</taxon>
    </lineage>
</organism>
<dbReference type="GO" id="GO:0003677">
    <property type="term" value="F:DNA binding"/>
    <property type="evidence" value="ECO:0007669"/>
    <property type="project" value="InterPro"/>
</dbReference>
<dbReference type="InterPro" id="IPR013498">
    <property type="entry name" value="Topo_IA_Znf"/>
</dbReference>
<comment type="caution">
    <text evidence="2">The sequence shown here is derived from an EMBL/GenBank/DDBJ whole genome shotgun (WGS) entry which is preliminary data.</text>
</comment>
<dbReference type="SUPFAM" id="SSF57783">
    <property type="entry name" value="Zinc beta-ribbon"/>
    <property type="match status" value="2"/>
</dbReference>
<feature type="domain" description="DNA topoisomerase type IA zn finger" evidence="1">
    <location>
        <begin position="72"/>
        <end position="106"/>
    </location>
</feature>
<dbReference type="GO" id="GO:0003916">
    <property type="term" value="F:DNA topoisomerase activity"/>
    <property type="evidence" value="ECO:0007669"/>
    <property type="project" value="InterPro"/>
</dbReference>
<evidence type="ECO:0000313" key="2">
    <source>
        <dbReference type="EMBL" id="GAH09886.1"/>
    </source>
</evidence>
<dbReference type="AlphaFoldDB" id="X1CN70"/>
<reference evidence="2" key="1">
    <citation type="journal article" date="2014" name="Front. Microbiol.">
        <title>High frequency of phylogenetically diverse reductive dehalogenase-homologous genes in deep subseafloor sedimentary metagenomes.</title>
        <authorList>
            <person name="Kawai M."/>
            <person name="Futagami T."/>
            <person name="Toyoda A."/>
            <person name="Takaki Y."/>
            <person name="Nishi S."/>
            <person name="Hori S."/>
            <person name="Arai W."/>
            <person name="Tsubouchi T."/>
            <person name="Morono Y."/>
            <person name="Uchiyama I."/>
            <person name="Ito T."/>
            <person name="Fujiyama A."/>
            <person name="Inagaki F."/>
            <person name="Takami H."/>
        </authorList>
    </citation>
    <scope>NUCLEOTIDE SEQUENCE</scope>
    <source>
        <strain evidence="2">Expedition CK06-06</strain>
    </source>
</reference>
<proteinExistence type="predicted"/>
<gene>
    <name evidence="2" type="ORF">S01H4_55918</name>
</gene>
<name>X1CN70_9ZZZZ</name>
<accession>X1CN70</accession>
<dbReference type="Pfam" id="PF01396">
    <property type="entry name" value="Zn_ribbon_Top1"/>
    <property type="match status" value="2"/>
</dbReference>
<dbReference type="EMBL" id="BART01032337">
    <property type="protein sequence ID" value="GAH09886.1"/>
    <property type="molecule type" value="Genomic_DNA"/>
</dbReference>
<feature type="domain" description="DNA topoisomerase type IA zn finger" evidence="1">
    <location>
        <begin position="32"/>
        <end position="68"/>
    </location>
</feature>
<evidence type="ECO:0000259" key="1">
    <source>
        <dbReference type="Pfam" id="PF01396"/>
    </source>
</evidence>
<dbReference type="Gene3D" id="3.30.65.10">
    <property type="entry name" value="Bacterial Topoisomerase I, domain 1"/>
    <property type="match status" value="2"/>
</dbReference>
<protein>
    <recommendedName>
        <fullName evidence="1">DNA topoisomerase type IA zn finger domain-containing protein</fullName>
    </recommendedName>
</protein>
<dbReference type="GO" id="GO:0005694">
    <property type="term" value="C:chromosome"/>
    <property type="evidence" value="ECO:0007669"/>
    <property type="project" value="InterPro"/>
</dbReference>
<feature type="non-terminal residue" evidence="2">
    <location>
        <position position="1"/>
    </location>
</feature>